<feature type="compositionally biased region" description="Basic residues" evidence="1">
    <location>
        <begin position="128"/>
        <end position="156"/>
    </location>
</feature>
<protein>
    <submittedName>
        <fullName evidence="2">Uncharacterized protein</fullName>
    </submittedName>
</protein>
<feature type="compositionally biased region" description="Basic residues" evidence="1">
    <location>
        <begin position="164"/>
        <end position="175"/>
    </location>
</feature>
<comment type="caution">
    <text evidence="2">The sequence shown here is derived from an EMBL/GenBank/DDBJ whole genome shotgun (WGS) entry which is preliminary data.</text>
</comment>
<evidence type="ECO:0000256" key="1">
    <source>
        <dbReference type="SAM" id="MobiDB-lite"/>
    </source>
</evidence>
<feature type="compositionally biased region" description="Pro residues" evidence="1">
    <location>
        <begin position="90"/>
        <end position="105"/>
    </location>
</feature>
<reference evidence="2" key="2">
    <citation type="submission" date="2021-08" db="EMBL/GenBank/DDBJ databases">
        <authorList>
            <person name="Tani A."/>
            <person name="Ola A."/>
            <person name="Ogura Y."/>
            <person name="Katsura K."/>
            <person name="Hayashi T."/>
        </authorList>
    </citation>
    <scope>NUCLEOTIDE SEQUENCE</scope>
    <source>
        <strain evidence="2">NBRC 103626</strain>
    </source>
</reference>
<feature type="compositionally biased region" description="Gly residues" evidence="1">
    <location>
        <begin position="196"/>
        <end position="205"/>
    </location>
</feature>
<name>A0AA37HU51_9HYPH</name>
<feature type="region of interest" description="Disordered" evidence="1">
    <location>
        <begin position="1"/>
        <end position="252"/>
    </location>
</feature>
<feature type="compositionally biased region" description="Basic and acidic residues" evidence="1">
    <location>
        <begin position="213"/>
        <end position="234"/>
    </location>
</feature>
<proteinExistence type="predicted"/>
<evidence type="ECO:0000313" key="2">
    <source>
        <dbReference type="EMBL" id="GJD82054.1"/>
    </source>
</evidence>
<accession>A0AA37HU51</accession>
<keyword evidence="3" id="KW-1185">Reference proteome</keyword>
<gene>
    <name evidence="2" type="ORF">NBEOAGPD_5313</name>
</gene>
<reference evidence="2" key="1">
    <citation type="journal article" date="2016" name="Front. Microbiol.">
        <title>Genome Sequence of the Piezophilic, Mesophilic Sulfate-Reducing Bacterium Desulfovibrio indicus J2T.</title>
        <authorList>
            <person name="Cao J."/>
            <person name="Maignien L."/>
            <person name="Shao Z."/>
            <person name="Alain K."/>
            <person name="Jebbar M."/>
        </authorList>
    </citation>
    <scope>NUCLEOTIDE SEQUENCE</scope>
    <source>
        <strain evidence="2">NBRC 103626</strain>
    </source>
</reference>
<dbReference type="EMBL" id="BPQM01000189">
    <property type="protein sequence ID" value="GJD82054.1"/>
    <property type="molecule type" value="Genomic_DNA"/>
</dbReference>
<dbReference type="Proteomes" id="UP001055108">
    <property type="component" value="Unassembled WGS sequence"/>
</dbReference>
<organism evidence="2 3">
    <name type="scientific">Methylobacterium gregans</name>
    <dbReference type="NCBI Taxonomy" id="374424"/>
    <lineage>
        <taxon>Bacteria</taxon>
        <taxon>Pseudomonadati</taxon>
        <taxon>Pseudomonadota</taxon>
        <taxon>Alphaproteobacteria</taxon>
        <taxon>Hyphomicrobiales</taxon>
        <taxon>Methylobacteriaceae</taxon>
        <taxon>Methylobacterium</taxon>
    </lineage>
</organism>
<dbReference type="AlphaFoldDB" id="A0AA37HU51"/>
<sequence length="270" mass="29676">MGARAPRRPPPGAPPAKPDHVGRAGPLRRARFRGGRDRLPAGLARQRGASLGLRHGGRGRGREPRAPLPAHLAGIRLQEAAGGGRAAPVQPRPRLPQPRAGPAPPSRVHHARMVPGGRGLRDADARLRRPAAARRGRRRRGALHLARARGRPLRRARAPESRRSLRPPCRHRSARHGLPERRDRPRRPRGRRGAGWPAGRGGRFLGGPLQPRPRGEGRAGTRPRPPDDPLRVPDQRGGARPPEPGRPAGRRAVRALLLRRRARERLRRVD</sequence>
<evidence type="ECO:0000313" key="3">
    <source>
        <dbReference type="Proteomes" id="UP001055108"/>
    </source>
</evidence>